<keyword evidence="9 12" id="KW-0863">Zinc-finger</keyword>
<dbReference type="InterPro" id="IPR027370">
    <property type="entry name" value="Znf-RING_euk"/>
</dbReference>
<evidence type="ECO:0000256" key="13">
    <source>
        <dbReference type="SAM" id="MobiDB-lite"/>
    </source>
</evidence>
<dbReference type="Pfam" id="PF13445">
    <property type="entry name" value="zf-RING_UBOX"/>
    <property type="match status" value="1"/>
</dbReference>
<dbReference type="GO" id="GO:0043130">
    <property type="term" value="F:ubiquitin binding"/>
    <property type="evidence" value="ECO:0007669"/>
    <property type="project" value="TreeGrafter"/>
</dbReference>
<keyword evidence="17" id="KW-1185">Reference proteome</keyword>
<dbReference type="KEGG" id="lgi:LOTGIDRAFT_109179"/>
<dbReference type="InterPro" id="IPR051628">
    <property type="entry name" value="LUBAC_E3_Ligases"/>
</dbReference>
<dbReference type="OrthoDB" id="261960at2759"/>
<proteinExistence type="inferred from homology"/>
<dbReference type="InterPro" id="IPR013083">
    <property type="entry name" value="Znf_RING/FYVE/PHD"/>
</dbReference>
<evidence type="ECO:0000256" key="7">
    <source>
        <dbReference type="ARBA" id="ARBA00022723"/>
    </source>
</evidence>
<dbReference type="OMA" id="CRCRMNG"/>
<dbReference type="Gene3D" id="1.20.120.1750">
    <property type="match status" value="1"/>
</dbReference>
<organism evidence="16 17">
    <name type="scientific">Lottia gigantea</name>
    <name type="common">Giant owl limpet</name>
    <dbReference type="NCBI Taxonomy" id="225164"/>
    <lineage>
        <taxon>Eukaryota</taxon>
        <taxon>Metazoa</taxon>
        <taxon>Spiralia</taxon>
        <taxon>Lophotrochozoa</taxon>
        <taxon>Mollusca</taxon>
        <taxon>Gastropoda</taxon>
        <taxon>Patellogastropoda</taxon>
        <taxon>Lottioidea</taxon>
        <taxon>Lottiidae</taxon>
        <taxon>Lottia</taxon>
    </lineage>
</organism>
<evidence type="ECO:0000256" key="10">
    <source>
        <dbReference type="ARBA" id="ARBA00022786"/>
    </source>
</evidence>
<dbReference type="SMART" id="SM00184">
    <property type="entry name" value="RING"/>
    <property type="match status" value="1"/>
</dbReference>
<sequence>MIYKFPLEVQKWIIDKKLPPDGDTLYQHRIRGTGHTAYVYLMSAKSVNLTTDRHQQQFATVASLQSSELSLNTYEPIETVKHLRHPGPSVQLSRNPGQSNIPPPKLPKPARSIKSEEPIGWICHECTYINIPTRPGCEICSADRPIDYTIPTEYVLPNEEIERIRREEEIEREMRQRAEEERSEHLAALLQTDDIDLITNNEEFDCPICFDIIPIGAGVVLRECLHMFCRLCLMGAVQHSEEAELRCPYQDEKYTCESSIQEREIRALVNKDLYQQILHRSLVTAESQEIHSYHCATTDCVGWCIYEDLVNFFECPVCKKENCLTCKAIHEGMNCKQYQEDIKLKAANDTSIRRTKEYLDLMVEQGNAMLCPQCQIIVMKKDGCDWIKCSVCKTEICWVTKGRRWGPRGEGDISDGCKCGVNNIKCHVNCGNCH</sequence>
<evidence type="ECO:0000256" key="1">
    <source>
        <dbReference type="ARBA" id="ARBA00001798"/>
    </source>
</evidence>
<dbReference type="InterPro" id="IPR047559">
    <property type="entry name" value="HOIL1_RBR_mRING-HC-C3HC3D"/>
</dbReference>
<dbReference type="EMBL" id="KB203854">
    <property type="protein sequence ID" value="ESO82757.1"/>
    <property type="molecule type" value="Genomic_DNA"/>
</dbReference>
<dbReference type="UniPathway" id="UPA00143"/>
<comment type="catalytic activity">
    <reaction evidence="1">
        <text>[E2 ubiquitin-conjugating enzyme]-S-ubiquitinyl-L-cysteine + [acceptor protein]-L-lysine = [E2 ubiquitin-conjugating enzyme]-L-cysteine + [acceptor protein]-N(6)-ubiquitinyl-L-lysine.</text>
        <dbReference type="EC" id="2.3.2.31"/>
    </reaction>
</comment>
<keyword evidence="7" id="KW-0479">Metal-binding</keyword>
<gene>
    <name evidence="16" type="ORF">LOTGIDRAFT_109179</name>
</gene>
<evidence type="ECO:0000313" key="16">
    <source>
        <dbReference type="EMBL" id="ESO82757.1"/>
    </source>
</evidence>
<feature type="domain" description="RING-type" evidence="15">
    <location>
        <begin position="202"/>
        <end position="430"/>
    </location>
</feature>
<dbReference type="Gene3D" id="3.30.40.10">
    <property type="entry name" value="Zinc/RING finger domain, C3HC4 (zinc finger)"/>
    <property type="match status" value="1"/>
</dbReference>
<dbReference type="GO" id="GO:0043161">
    <property type="term" value="P:proteasome-mediated ubiquitin-dependent protein catabolic process"/>
    <property type="evidence" value="ECO:0007669"/>
    <property type="project" value="TreeGrafter"/>
</dbReference>
<feature type="domain" description="RING-type" evidence="14">
    <location>
        <begin position="206"/>
        <end position="248"/>
    </location>
</feature>
<dbReference type="PROSITE" id="PS00518">
    <property type="entry name" value="ZF_RING_1"/>
    <property type="match status" value="1"/>
</dbReference>
<dbReference type="CDD" id="cd20358">
    <property type="entry name" value="Rcat_RBR_HOIL1"/>
    <property type="match status" value="1"/>
</dbReference>
<dbReference type="InterPro" id="IPR036443">
    <property type="entry name" value="Znf_RanBP2_sf"/>
</dbReference>
<dbReference type="AlphaFoldDB" id="V3ZF64"/>
<dbReference type="InterPro" id="IPR047558">
    <property type="entry name" value="BRcat_RBR_HOIL1"/>
</dbReference>
<dbReference type="InterPro" id="IPR044066">
    <property type="entry name" value="TRIAD_supradom"/>
</dbReference>
<accession>V3ZF64</accession>
<dbReference type="SUPFAM" id="SSF57850">
    <property type="entry name" value="RING/U-box"/>
    <property type="match status" value="3"/>
</dbReference>
<dbReference type="PANTHER" id="PTHR22770">
    <property type="entry name" value="UBIQUITIN CONJUGATING ENZYME 7 INTERACTING PROTEIN-RELATED"/>
    <property type="match status" value="1"/>
</dbReference>
<dbReference type="PANTHER" id="PTHR22770:SF13">
    <property type="entry name" value="RING-TYPE DOMAIN-CONTAINING PROTEIN"/>
    <property type="match status" value="1"/>
</dbReference>
<dbReference type="PROSITE" id="PS01358">
    <property type="entry name" value="ZF_RANBP2_1"/>
    <property type="match status" value="1"/>
</dbReference>
<dbReference type="CDD" id="cd16633">
    <property type="entry name" value="mRING-HC-C3HC3D_RBR_HOIL1"/>
    <property type="match status" value="1"/>
</dbReference>
<keyword evidence="6" id="KW-0808">Transferase</keyword>
<dbReference type="InterPro" id="IPR047557">
    <property type="entry name" value="Rcat_RBR_HOIL1"/>
</dbReference>
<dbReference type="Proteomes" id="UP000030746">
    <property type="component" value="Unassembled WGS sequence"/>
</dbReference>
<dbReference type="FunFam" id="3.30.40.10:FF:000137">
    <property type="entry name" value="RanBP-type and C3HC4-type zinc finger-containing protein 1"/>
    <property type="match status" value="1"/>
</dbReference>
<keyword evidence="10" id="KW-0833">Ubl conjugation pathway</keyword>
<dbReference type="HOGENOM" id="CLU_014998_1_0_1"/>
<feature type="compositionally biased region" description="Polar residues" evidence="13">
    <location>
        <begin position="90"/>
        <end position="100"/>
    </location>
</feature>
<dbReference type="GO" id="GO:0008270">
    <property type="term" value="F:zinc ion binding"/>
    <property type="evidence" value="ECO:0007669"/>
    <property type="project" value="UniProtKB-KW"/>
</dbReference>
<evidence type="ECO:0000259" key="15">
    <source>
        <dbReference type="PROSITE" id="PS51873"/>
    </source>
</evidence>
<evidence type="ECO:0000256" key="3">
    <source>
        <dbReference type="ARBA" id="ARBA00008278"/>
    </source>
</evidence>
<evidence type="ECO:0000256" key="9">
    <source>
        <dbReference type="ARBA" id="ARBA00022771"/>
    </source>
</evidence>
<dbReference type="Gene3D" id="2.30.30.380">
    <property type="entry name" value="Zn-finger domain of Sec23/24"/>
    <property type="match status" value="1"/>
</dbReference>
<comment type="pathway">
    <text evidence="2">Protein modification; protein ubiquitination.</text>
</comment>
<feature type="region of interest" description="Disordered" evidence="13">
    <location>
        <begin position="84"/>
        <end position="110"/>
    </location>
</feature>
<evidence type="ECO:0000313" key="17">
    <source>
        <dbReference type="Proteomes" id="UP000030746"/>
    </source>
</evidence>
<comment type="similarity">
    <text evidence="3">Belongs to the RBR family.</text>
</comment>
<dbReference type="GO" id="GO:0061630">
    <property type="term" value="F:ubiquitin protein ligase activity"/>
    <property type="evidence" value="ECO:0007669"/>
    <property type="project" value="UniProtKB-EC"/>
</dbReference>
<reference evidence="16 17" key="1">
    <citation type="journal article" date="2013" name="Nature">
        <title>Insights into bilaterian evolution from three spiralian genomes.</title>
        <authorList>
            <person name="Simakov O."/>
            <person name="Marletaz F."/>
            <person name="Cho S.J."/>
            <person name="Edsinger-Gonzales E."/>
            <person name="Havlak P."/>
            <person name="Hellsten U."/>
            <person name="Kuo D.H."/>
            <person name="Larsson T."/>
            <person name="Lv J."/>
            <person name="Arendt D."/>
            <person name="Savage R."/>
            <person name="Osoegawa K."/>
            <person name="de Jong P."/>
            <person name="Grimwood J."/>
            <person name="Chapman J.A."/>
            <person name="Shapiro H."/>
            <person name="Aerts A."/>
            <person name="Otillar R.P."/>
            <person name="Terry A.Y."/>
            <person name="Boore J.L."/>
            <person name="Grigoriev I.V."/>
            <person name="Lindberg D.R."/>
            <person name="Seaver E.C."/>
            <person name="Weisblat D.A."/>
            <person name="Putnam N.H."/>
            <person name="Rokhsar D.S."/>
        </authorList>
    </citation>
    <scope>NUCLEOTIDE SEQUENCE [LARGE SCALE GENOMIC DNA]</scope>
</reference>
<dbReference type="PROSITE" id="PS50089">
    <property type="entry name" value="ZF_RING_2"/>
    <property type="match status" value="1"/>
</dbReference>
<dbReference type="PROSITE" id="PS51873">
    <property type="entry name" value="TRIAD"/>
    <property type="match status" value="1"/>
</dbReference>
<evidence type="ECO:0000256" key="4">
    <source>
        <dbReference type="ARBA" id="ARBA00012251"/>
    </source>
</evidence>
<evidence type="ECO:0000256" key="2">
    <source>
        <dbReference type="ARBA" id="ARBA00004906"/>
    </source>
</evidence>
<keyword evidence="8" id="KW-0677">Repeat</keyword>
<dbReference type="STRING" id="225164.V3ZF64"/>
<dbReference type="Gene3D" id="3.10.20.90">
    <property type="entry name" value="Phosphatidylinositol 3-kinase Catalytic Subunit, Chain A, domain 1"/>
    <property type="match status" value="1"/>
</dbReference>
<dbReference type="GO" id="GO:0071797">
    <property type="term" value="C:LUBAC complex"/>
    <property type="evidence" value="ECO:0007669"/>
    <property type="project" value="TreeGrafter"/>
</dbReference>
<name>V3ZF64_LOTGI</name>
<dbReference type="GeneID" id="20230434"/>
<dbReference type="CDD" id="cd20345">
    <property type="entry name" value="BRcat_RBR_HOIL1"/>
    <property type="match status" value="1"/>
</dbReference>
<dbReference type="SUPFAM" id="SSF90209">
    <property type="entry name" value="Ran binding protein zinc finger-like"/>
    <property type="match status" value="1"/>
</dbReference>
<dbReference type="RefSeq" id="XP_009066550.1">
    <property type="nucleotide sequence ID" value="XM_009068302.1"/>
</dbReference>
<evidence type="ECO:0000256" key="6">
    <source>
        <dbReference type="ARBA" id="ARBA00022679"/>
    </source>
</evidence>
<dbReference type="InterPro" id="IPR017907">
    <property type="entry name" value="Znf_RING_CS"/>
</dbReference>
<dbReference type="CTD" id="20230434"/>
<evidence type="ECO:0000256" key="11">
    <source>
        <dbReference type="ARBA" id="ARBA00022833"/>
    </source>
</evidence>
<dbReference type="InterPro" id="IPR001841">
    <property type="entry name" value="Znf_RING"/>
</dbReference>
<protein>
    <recommendedName>
        <fullName evidence="5">RanBP-type and C3HC4-type zinc finger-containing protein 1</fullName>
        <ecNumber evidence="4">2.3.2.31</ecNumber>
    </recommendedName>
</protein>
<evidence type="ECO:0000256" key="12">
    <source>
        <dbReference type="PROSITE-ProRule" id="PRU00175"/>
    </source>
</evidence>
<evidence type="ECO:0000256" key="5">
    <source>
        <dbReference type="ARBA" id="ARBA00017887"/>
    </source>
</evidence>
<evidence type="ECO:0000256" key="8">
    <source>
        <dbReference type="ARBA" id="ARBA00022737"/>
    </source>
</evidence>
<dbReference type="GO" id="GO:0097039">
    <property type="term" value="P:protein linear polyubiquitination"/>
    <property type="evidence" value="ECO:0007669"/>
    <property type="project" value="TreeGrafter"/>
</dbReference>
<dbReference type="InterPro" id="IPR001876">
    <property type="entry name" value="Znf_RanBP2"/>
</dbReference>
<dbReference type="SMART" id="SM00547">
    <property type="entry name" value="ZnF_RBZ"/>
    <property type="match status" value="1"/>
</dbReference>
<keyword evidence="11" id="KW-0862">Zinc</keyword>
<dbReference type="EC" id="2.3.2.31" evidence="4"/>
<evidence type="ECO:0000259" key="14">
    <source>
        <dbReference type="PROSITE" id="PS50089"/>
    </source>
</evidence>